<dbReference type="AlphaFoldDB" id="E1X504"/>
<protein>
    <submittedName>
        <fullName evidence="2">Acetyltransferase</fullName>
    </submittedName>
</protein>
<dbReference type="STRING" id="862908.BMS_2434"/>
<dbReference type="SUPFAM" id="SSF55729">
    <property type="entry name" value="Acyl-CoA N-acyltransferases (Nat)"/>
    <property type="match status" value="1"/>
</dbReference>
<reference evidence="3" key="1">
    <citation type="journal article" date="2013" name="ISME J.">
        <title>A small predatory core genome in the divergent marine Bacteriovorax marinus SJ and the terrestrial Bdellovibrio bacteriovorus.</title>
        <authorList>
            <person name="Crossman L.C."/>
            <person name="Chen H."/>
            <person name="Cerdeno-Tarraga A.M."/>
            <person name="Brooks K."/>
            <person name="Quail M.A."/>
            <person name="Pineiro S.A."/>
            <person name="Hobley L."/>
            <person name="Sockett R.E."/>
            <person name="Bentley S.D."/>
            <person name="Parkhill J."/>
            <person name="Williams H.N."/>
            <person name="Stine O.C."/>
        </authorList>
    </citation>
    <scope>NUCLEOTIDE SEQUENCE [LARGE SCALE GENOMIC DNA]</scope>
    <source>
        <strain evidence="3">ATCC BAA-682 / DSM 15412 / SJ</strain>
    </source>
</reference>
<feature type="domain" description="N-acetyltransferase" evidence="1">
    <location>
        <begin position="1"/>
        <end position="150"/>
    </location>
</feature>
<dbReference type="Gene3D" id="3.40.630.30">
    <property type="match status" value="1"/>
</dbReference>
<dbReference type="eggNOG" id="COG0456">
    <property type="taxonomic scope" value="Bacteria"/>
</dbReference>
<gene>
    <name evidence="2" type="ordered locus">BMS_2434</name>
</gene>
<dbReference type="OrthoDB" id="9805924at2"/>
<evidence type="ECO:0000313" key="3">
    <source>
        <dbReference type="Proteomes" id="UP000008963"/>
    </source>
</evidence>
<evidence type="ECO:0000259" key="1">
    <source>
        <dbReference type="PROSITE" id="PS51186"/>
    </source>
</evidence>
<organism evidence="2 3">
    <name type="scientific">Halobacteriovorax marinus (strain ATCC BAA-682 / DSM 15412 / SJ)</name>
    <name type="common">Bacteriovorax marinus</name>
    <dbReference type="NCBI Taxonomy" id="862908"/>
    <lineage>
        <taxon>Bacteria</taxon>
        <taxon>Pseudomonadati</taxon>
        <taxon>Bdellovibrionota</taxon>
        <taxon>Bacteriovoracia</taxon>
        <taxon>Bacteriovoracales</taxon>
        <taxon>Halobacteriovoraceae</taxon>
        <taxon>Halobacteriovorax</taxon>
    </lineage>
</organism>
<dbReference type="InterPro" id="IPR000182">
    <property type="entry name" value="GNAT_dom"/>
</dbReference>
<dbReference type="InterPro" id="IPR016181">
    <property type="entry name" value="Acyl_CoA_acyltransferase"/>
</dbReference>
<dbReference type="CDD" id="cd04301">
    <property type="entry name" value="NAT_SF"/>
    <property type="match status" value="1"/>
</dbReference>
<keyword evidence="3" id="KW-1185">Reference proteome</keyword>
<proteinExistence type="predicted"/>
<dbReference type="EMBL" id="FQ312005">
    <property type="protein sequence ID" value="CBW27230.1"/>
    <property type="molecule type" value="Genomic_DNA"/>
</dbReference>
<accession>E1X504</accession>
<dbReference type="GO" id="GO:0016747">
    <property type="term" value="F:acyltransferase activity, transferring groups other than amino-acyl groups"/>
    <property type="evidence" value="ECO:0007669"/>
    <property type="project" value="InterPro"/>
</dbReference>
<sequence length="150" mass="17763">MFIKEANLEEHLEIIAKFQVEMAMETENLKLDYPIVKKGVQAVFEDPAKGKYYVAIDENGKCLASLLTVLEWSDWRCKSVTWIHSVYVIKEYRGKGVFKKMYHHLKELVLGSEDLAGLRLYVEKENTNAQKVYEKLEMTREHYHLYEWLK</sequence>
<name>E1X504_HALMS</name>
<dbReference type="PATRIC" id="fig|862908.3.peg.2320"/>
<dbReference type="Pfam" id="PF00583">
    <property type="entry name" value="Acetyltransf_1"/>
    <property type="match status" value="1"/>
</dbReference>
<dbReference type="KEGG" id="bmx:BMS_2434"/>
<dbReference type="PROSITE" id="PS51186">
    <property type="entry name" value="GNAT"/>
    <property type="match status" value="1"/>
</dbReference>
<evidence type="ECO:0000313" key="2">
    <source>
        <dbReference type="EMBL" id="CBW27230.1"/>
    </source>
</evidence>
<dbReference type="RefSeq" id="WP_014245007.1">
    <property type="nucleotide sequence ID" value="NC_016620.1"/>
</dbReference>
<dbReference type="Proteomes" id="UP000008963">
    <property type="component" value="Chromosome"/>
</dbReference>
<dbReference type="HOGENOM" id="CLU_119435_0_0_7"/>